<proteinExistence type="inferred from homology"/>
<dbReference type="GO" id="GO:0005886">
    <property type="term" value="C:plasma membrane"/>
    <property type="evidence" value="ECO:0007669"/>
    <property type="project" value="UniProtKB-SubCell"/>
</dbReference>
<dbReference type="SUPFAM" id="SSF161098">
    <property type="entry name" value="MetI-like"/>
    <property type="match status" value="1"/>
</dbReference>
<feature type="transmembrane region" description="Helical" evidence="7">
    <location>
        <begin position="182"/>
        <end position="207"/>
    </location>
</feature>
<dbReference type="KEGG" id="ntr:B0W44_03765"/>
<evidence type="ECO:0000256" key="6">
    <source>
        <dbReference type="ARBA" id="ARBA00023136"/>
    </source>
</evidence>
<dbReference type="PROSITE" id="PS50928">
    <property type="entry name" value="ABC_TM1"/>
    <property type="match status" value="1"/>
</dbReference>
<feature type="domain" description="ABC transmembrane type-1" evidence="8">
    <location>
        <begin position="70"/>
        <end position="263"/>
    </location>
</feature>
<dbReference type="InterPro" id="IPR035906">
    <property type="entry name" value="MetI-like_sf"/>
</dbReference>
<organism evidence="9 10">
    <name type="scientific">Novibacillus thermophilus</name>
    <dbReference type="NCBI Taxonomy" id="1471761"/>
    <lineage>
        <taxon>Bacteria</taxon>
        <taxon>Bacillati</taxon>
        <taxon>Bacillota</taxon>
        <taxon>Bacilli</taxon>
        <taxon>Bacillales</taxon>
        <taxon>Thermoactinomycetaceae</taxon>
        <taxon>Novibacillus</taxon>
    </lineage>
</organism>
<feature type="transmembrane region" description="Helical" evidence="7">
    <location>
        <begin position="105"/>
        <end position="126"/>
    </location>
</feature>
<feature type="transmembrane region" description="Helical" evidence="7">
    <location>
        <begin position="12"/>
        <end position="32"/>
    </location>
</feature>
<keyword evidence="6 7" id="KW-0472">Membrane</keyword>
<dbReference type="EMBL" id="CP019699">
    <property type="protein sequence ID" value="AQS55018.1"/>
    <property type="molecule type" value="Genomic_DNA"/>
</dbReference>
<evidence type="ECO:0000256" key="2">
    <source>
        <dbReference type="ARBA" id="ARBA00022448"/>
    </source>
</evidence>
<evidence type="ECO:0000256" key="5">
    <source>
        <dbReference type="ARBA" id="ARBA00022989"/>
    </source>
</evidence>
<keyword evidence="5 7" id="KW-1133">Transmembrane helix</keyword>
<sequence>MLKRNSSMDIVIRVILFIYGLLVLLPMIWVFYTSFKTSREFYNNPWALPESISLDNYISAWNTANIGSYFFNSVIVTVGMVVLTLILASMMSYILARFSFSGRNLLTSLIMAGLLVPSVLGTIPVFNLLKTLNLLNTHLGLILVYTAYAMPFSVFVLIGFFKTIPKEMEEAAMIDGASHYTTFFKVILPLAKPGLITVSIFNFLWYWNEYAFALTVLTEEAKRTLPIGLEYLMAVQRYKTEWGDLFAGVIIVMIPVIIVYILFQRKLISGLNTGAVKE</sequence>
<comment type="similarity">
    <text evidence="7">Belongs to the binding-protein-dependent transport system permease family.</text>
</comment>
<dbReference type="Proteomes" id="UP000188603">
    <property type="component" value="Chromosome"/>
</dbReference>
<evidence type="ECO:0000256" key="7">
    <source>
        <dbReference type="RuleBase" id="RU363032"/>
    </source>
</evidence>
<evidence type="ECO:0000256" key="1">
    <source>
        <dbReference type="ARBA" id="ARBA00004651"/>
    </source>
</evidence>
<dbReference type="STRING" id="1471761.B0W44_03765"/>
<dbReference type="PANTHER" id="PTHR43744:SF8">
    <property type="entry name" value="SN-GLYCEROL-3-PHOSPHATE TRANSPORT SYSTEM PERMEASE PROTEIN UGPE"/>
    <property type="match status" value="1"/>
</dbReference>
<accession>A0A1U9K4R2</accession>
<evidence type="ECO:0000259" key="8">
    <source>
        <dbReference type="PROSITE" id="PS50928"/>
    </source>
</evidence>
<keyword evidence="3" id="KW-1003">Cell membrane</keyword>
<keyword evidence="4 7" id="KW-0812">Transmembrane</keyword>
<dbReference type="OrthoDB" id="187395at2"/>
<evidence type="ECO:0000256" key="3">
    <source>
        <dbReference type="ARBA" id="ARBA00022475"/>
    </source>
</evidence>
<dbReference type="RefSeq" id="WP_077718838.1">
    <property type="nucleotide sequence ID" value="NZ_CP019699.1"/>
</dbReference>
<dbReference type="CDD" id="cd06261">
    <property type="entry name" value="TM_PBP2"/>
    <property type="match status" value="1"/>
</dbReference>
<feature type="transmembrane region" description="Helical" evidence="7">
    <location>
        <begin position="245"/>
        <end position="263"/>
    </location>
</feature>
<reference evidence="9 10" key="1">
    <citation type="journal article" date="2015" name="Int. J. Syst. Evol. Microbiol.">
        <title>Novibacillus thermophilus gen. nov., sp. nov., a Gram-staining-negative and moderately thermophilic member of the family Thermoactinomycetaceae.</title>
        <authorList>
            <person name="Yang G."/>
            <person name="Chen J."/>
            <person name="Zhou S."/>
        </authorList>
    </citation>
    <scope>NUCLEOTIDE SEQUENCE [LARGE SCALE GENOMIC DNA]</scope>
    <source>
        <strain evidence="9 10">SG-1</strain>
    </source>
</reference>
<name>A0A1U9K4R2_9BACL</name>
<protein>
    <recommendedName>
        <fullName evidence="8">ABC transmembrane type-1 domain-containing protein</fullName>
    </recommendedName>
</protein>
<gene>
    <name evidence="9" type="ORF">B0W44_03765</name>
</gene>
<feature type="transmembrane region" description="Helical" evidence="7">
    <location>
        <begin position="138"/>
        <end position="161"/>
    </location>
</feature>
<comment type="subcellular location">
    <subcellularLocation>
        <location evidence="1 7">Cell membrane</location>
        <topology evidence="1 7">Multi-pass membrane protein</topology>
    </subcellularLocation>
</comment>
<dbReference type="GO" id="GO:0055085">
    <property type="term" value="P:transmembrane transport"/>
    <property type="evidence" value="ECO:0007669"/>
    <property type="project" value="InterPro"/>
</dbReference>
<feature type="transmembrane region" description="Helical" evidence="7">
    <location>
        <begin position="69"/>
        <end position="93"/>
    </location>
</feature>
<dbReference type="Pfam" id="PF00528">
    <property type="entry name" value="BPD_transp_1"/>
    <property type="match status" value="1"/>
</dbReference>
<evidence type="ECO:0000313" key="9">
    <source>
        <dbReference type="EMBL" id="AQS55018.1"/>
    </source>
</evidence>
<dbReference type="InterPro" id="IPR000515">
    <property type="entry name" value="MetI-like"/>
</dbReference>
<keyword evidence="10" id="KW-1185">Reference proteome</keyword>
<dbReference type="Gene3D" id="1.10.3720.10">
    <property type="entry name" value="MetI-like"/>
    <property type="match status" value="1"/>
</dbReference>
<keyword evidence="2 7" id="KW-0813">Transport</keyword>
<evidence type="ECO:0000313" key="10">
    <source>
        <dbReference type="Proteomes" id="UP000188603"/>
    </source>
</evidence>
<dbReference type="AlphaFoldDB" id="A0A1U9K4R2"/>
<dbReference type="PANTHER" id="PTHR43744">
    <property type="entry name" value="ABC TRANSPORTER PERMEASE PROTEIN MG189-RELATED-RELATED"/>
    <property type="match status" value="1"/>
</dbReference>
<evidence type="ECO:0000256" key="4">
    <source>
        <dbReference type="ARBA" id="ARBA00022692"/>
    </source>
</evidence>